<feature type="transmembrane region" description="Helical" evidence="6">
    <location>
        <begin position="330"/>
        <end position="349"/>
    </location>
</feature>
<keyword evidence="8" id="KW-1185">Reference proteome</keyword>
<comment type="similarity">
    <text evidence="2">Belongs to the purine-cytosine permease (2.A.39) family.</text>
</comment>
<dbReference type="PANTHER" id="PTHR30618:SF0">
    <property type="entry name" value="PURINE-URACIL PERMEASE NCS1"/>
    <property type="match status" value="1"/>
</dbReference>
<feature type="transmembrane region" description="Helical" evidence="6">
    <location>
        <begin position="70"/>
        <end position="90"/>
    </location>
</feature>
<accession>A0A5S9F324</accession>
<comment type="subcellular location">
    <subcellularLocation>
        <location evidence="1">Membrane</location>
        <topology evidence="1">Multi-pass membrane protein</topology>
    </subcellularLocation>
</comment>
<keyword evidence="5 6" id="KW-0472">Membrane</keyword>
<protein>
    <submittedName>
        <fullName evidence="7">Nitrate reductase</fullName>
    </submittedName>
</protein>
<proteinExistence type="inferred from homology"/>
<dbReference type="Pfam" id="PF02133">
    <property type="entry name" value="Transp_cyt_pur"/>
    <property type="match status" value="2"/>
</dbReference>
<dbReference type="PANTHER" id="PTHR30618">
    <property type="entry name" value="NCS1 FAMILY PURINE/PYRIMIDINE TRANSPORTER"/>
    <property type="match status" value="1"/>
</dbReference>
<dbReference type="KEGG" id="uam:UABAM_01065"/>
<feature type="transmembrane region" description="Helical" evidence="6">
    <location>
        <begin position="160"/>
        <end position="182"/>
    </location>
</feature>
<dbReference type="EMBL" id="AP019860">
    <property type="protein sequence ID" value="BBM82722.1"/>
    <property type="molecule type" value="Genomic_DNA"/>
</dbReference>
<sequence length="593" mass="65427">MDNEIREQHNMVELTGSLPNNSLTNEDIAPTKIAERSWSRWDIAALWIGMAVCIPTYMLAASLLNEGMNWWQAILTVLIGNVVVLLPMILNAHPGTKYGIPFPVLTRASFGTKGAHIPSILRALVACGWFGIQTWIGGFAIYVCLIKFYPSIQSAEKLFIGINVWQLSCFLIFWACNMAIIVAGIESIRWLENYVAPILILMGLGLLGWSLATVGMQKALDNTQTFTQPAVVVSENFSSETITLSLYALESEGKSRVTQVVITENDRTTTVAYAKQITYKIQKLPQANEQVTLGIVFRNDQHQSKSIVKTLRYTPESSPSPPQKRDFWKIFFPLLTAIIGFWATLSLNIPDFTRYASSQKEHIAGQFIGLPLTMALYSFVGLIATSTGIILFSDILIAQDAPWDPVTLLSRVEQPWIVVVAMIFIAIATLSTNLAANVVAPANGFSNLYPQKISFTTGGLITGIIGIAICPWKLIESTQGYIFTWLIGYSALLGPIAGIVIADYFLVRKTRLNLAALYDENAEYSYTNGFNNVAIIALILGVIPNIPGFLAACGFVNSVPQIFMTIYTYAWFVGFFISLFVYIVLMPKAKGDG</sequence>
<name>A0A5S9F324_UABAM</name>
<feature type="transmembrane region" description="Helical" evidence="6">
    <location>
        <begin position="416"/>
        <end position="441"/>
    </location>
</feature>
<evidence type="ECO:0000256" key="3">
    <source>
        <dbReference type="ARBA" id="ARBA00022692"/>
    </source>
</evidence>
<feature type="transmembrane region" description="Helical" evidence="6">
    <location>
        <begin position="194"/>
        <end position="212"/>
    </location>
</feature>
<feature type="transmembrane region" description="Helical" evidence="6">
    <location>
        <begin position="370"/>
        <end position="396"/>
    </location>
</feature>
<dbReference type="InterPro" id="IPR045225">
    <property type="entry name" value="Uracil/uridine/allantoin_perm"/>
</dbReference>
<feature type="transmembrane region" description="Helical" evidence="6">
    <location>
        <begin position="566"/>
        <end position="585"/>
    </location>
</feature>
<keyword evidence="4 6" id="KW-1133">Transmembrane helix</keyword>
<gene>
    <name evidence="7" type="ORF">UABAM_01065</name>
</gene>
<evidence type="ECO:0000256" key="1">
    <source>
        <dbReference type="ARBA" id="ARBA00004141"/>
    </source>
</evidence>
<evidence type="ECO:0000256" key="6">
    <source>
        <dbReference type="SAM" id="Phobius"/>
    </source>
</evidence>
<evidence type="ECO:0000256" key="5">
    <source>
        <dbReference type="ARBA" id="ARBA00023136"/>
    </source>
</evidence>
<keyword evidence="3 6" id="KW-0812">Transmembrane</keyword>
<feature type="transmembrane region" description="Helical" evidence="6">
    <location>
        <begin position="123"/>
        <end position="148"/>
    </location>
</feature>
<dbReference type="GO" id="GO:0005886">
    <property type="term" value="C:plasma membrane"/>
    <property type="evidence" value="ECO:0007669"/>
    <property type="project" value="TreeGrafter"/>
</dbReference>
<reference evidence="7 8" key="1">
    <citation type="submission" date="2019-08" db="EMBL/GenBank/DDBJ databases">
        <title>Complete genome sequence of Candidatus Uab amorphum.</title>
        <authorList>
            <person name="Shiratori T."/>
            <person name="Suzuki S."/>
            <person name="Kakizawa Y."/>
            <person name="Ishida K."/>
        </authorList>
    </citation>
    <scope>NUCLEOTIDE SEQUENCE [LARGE SCALE GENOMIC DNA]</scope>
    <source>
        <strain evidence="7 8">SRT547</strain>
    </source>
</reference>
<feature type="transmembrane region" description="Helical" evidence="6">
    <location>
        <begin position="453"/>
        <end position="475"/>
    </location>
</feature>
<evidence type="ECO:0000313" key="8">
    <source>
        <dbReference type="Proteomes" id="UP000326354"/>
    </source>
</evidence>
<feature type="transmembrane region" description="Helical" evidence="6">
    <location>
        <begin position="43"/>
        <end position="64"/>
    </location>
</feature>
<dbReference type="CDD" id="cd11485">
    <property type="entry name" value="SLC-NCS1sbd_YbbW-like"/>
    <property type="match status" value="1"/>
</dbReference>
<feature type="transmembrane region" description="Helical" evidence="6">
    <location>
        <begin position="528"/>
        <end position="546"/>
    </location>
</feature>
<evidence type="ECO:0000313" key="7">
    <source>
        <dbReference type="EMBL" id="BBM82722.1"/>
    </source>
</evidence>
<dbReference type="InterPro" id="IPR001248">
    <property type="entry name" value="Pur-cyt_permease"/>
</dbReference>
<evidence type="ECO:0000256" key="4">
    <source>
        <dbReference type="ARBA" id="ARBA00022989"/>
    </source>
</evidence>
<dbReference type="Proteomes" id="UP000326354">
    <property type="component" value="Chromosome"/>
</dbReference>
<dbReference type="Gene3D" id="1.10.4160.10">
    <property type="entry name" value="Hydantoin permease"/>
    <property type="match status" value="2"/>
</dbReference>
<dbReference type="GO" id="GO:0015205">
    <property type="term" value="F:nucleobase transmembrane transporter activity"/>
    <property type="evidence" value="ECO:0007669"/>
    <property type="project" value="TreeGrafter"/>
</dbReference>
<organism evidence="7 8">
    <name type="scientific">Uabimicrobium amorphum</name>
    <dbReference type="NCBI Taxonomy" id="2596890"/>
    <lineage>
        <taxon>Bacteria</taxon>
        <taxon>Pseudomonadati</taxon>
        <taxon>Planctomycetota</taxon>
        <taxon>Candidatus Uabimicrobiia</taxon>
        <taxon>Candidatus Uabimicrobiales</taxon>
        <taxon>Candidatus Uabimicrobiaceae</taxon>
        <taxon>Candidatus Uabimicrobium</taxon>
    </lineage>
</organism>
<evidence type="ECO:0000256" key="2">
    <source>
        <dbReference type="ARBA" id="ARBA00008974"/>
    </source>
</evidence>
<dbReference type="RefSeq" id="WP_173013145.1">
    <property type="nucleotide sequence ID" value="NZ_AP019860.1"/>
</dbReference>
<feature type="transmembrane region" description="Helical" evidence="6">
    <location>
        <begin position="481"/>
        <end position="507"/>
    </location>
</feature>
<dbReference type="AlphaFoldDB" id="A0A5S9F324"/>